<comment type="caution">
    <text evidence="2">The sequence shown here is derived from an EMBL/GenBank/DDBJ whole genome shotgun (WGS) entry which is preliminary data.</text>
</comment>
<dbReference type="AlphaFoldDB" id="B4D9H8"/>
<dbReference type="STRING" id="497964.CfE428DRAFT_5568"/>
<dbReference type="EMBL" id="ABVL01000026">
    <property type="protein sequence ID" value="EDY16939.1"/>
    <property type="molecule type" value="Genomic_DNA"/>
</dbReference>
<proteinExistence type="predicted"/>
<dbReference type="InParanoid" id="B4D9H8"/>
<name>B4D9H8_9BACT</name>
<keyword evidence="3" id="KW-1185">Reference proteome</keyword>
<protein>
    <recommendedName>
        <fullName evidence="4">Lipocalin-like domain-containing protein</fullName>
    </recommendedName>
</protein>
<keyword evidence="1" id="KW-0732">Signal</keyword>
<feature type="chain" id="PRO_5002803034" description="Lipocalin-like domain-containing protein" evidence="1">
    <location>
        <begin position="26"/>
        <end position="131"/>
    </location>
</feature>
<evidence type="ECO:0000313" key="3">
    <source>
        <dbReference type="Proteomes" id="UP000005824"/>
    </source>
</evidence>
<accession>B4D9H8</accession>
<dbReference type="RefSeq" id="WP_006982889.1">
    <property type="nucleotide sequence ID" value="NZ_ABVL01000026.1"/>
</dbReference>
<evidence type="ECO:0008006" key="4">
    <source>
        <dbReference type="Google" id="ProtNLM"/>
    </source>
</evidence>
<evidence type="ECO:0000256" key="1">
    <source>
        <dbReference type="SAM" id="SignalP"/>
    </source>
</evidence>
<dbReference type="Proteomes" id="UP000005824">
    <property type="component" value="Unassembled WGS sequence"/>
</dbReference>
<gene>
    <name evidence="2" type="ORF">CfE428DRAFT_5568</name>
</gene>
<sequence>MNTIQRVTAFLVVLLAGIHLSLAGAATPEEQITTFLFGSAEKKPELIYNVVEDAYNTRITFTRDKKFNGTDGMHGIWSFEGGKLILTALDTKDGFTIKFDPSTLNNEQLKGIVTTKGRWHGRHIILKASPK</sequence>
<feature type="signal peptide" evidence="1">
    <location>
        <begin position="1"/>
        <end position="25"/>
    </location>
</feature>
<organism evidence="2 3">
    <name type="scientific">Chthoniobacter flavus Ellin428</name>
    <dbReference type="NCBI Taxonomy" id="497964"/>
    <lineage>
        <taxon>Bacteria</taxon>
        <taxon>Pseudomonadati</taxon>
        <taxon>Verrucomicrobiota</taxon>
        <taxon>Spartobacteria</taxon>
        <taxon>Chthoniobacterales</taxon>
        <taxon>Chthoniobacteraceae</taxon>
        <taxon>Chthoniobacter</taxon>
    </lineage>
</organism>
<evidence type="ECO:0000313" key="2">
    <source>
        <dbReference type="EMBL" id="EDY16939.1"/>
    </source>
</evidence>
<reference evidence="2 3" key="1">
    <citation type="journal article" date="2011" name="J. Bacteriol.">
        <title>Genome sequence of Chthoniobacter flavus Ellin428, an aerobic heterotrophic soil bacterium.</title>
        <authorList>
            <person name="Kant R."/>
            <person name="van Passel M.W."/>
            <person name="Palva A."/>
            <person name="Lucas S."/>
            <person name="Lapidus A."/>
            <person name="Glavina Del Rio T."/>
            <person name="Dalin E."/>
            <person name="Tice H."/>
            <person name="Bruce D."/>
            <person name="Goodwin L."/>
            <person name="Pitluck S."/>
            <person name="Larimer F.W."/>
            <person name="Land M.L."/>
            <person name="Hauser L."/>
            <person name="Sangwan P."/>
            <person name="de Vos W.M."/>
            <person name="Janssen P.H."/>
            <person name="Smidt H."/>
        </authorList>
    </citation>
    <scope>NUCLEOTIDE SEQUENCE [LARGE SCALE GENOMIC DNA]</scope>
    <source>
        <strain evidence="2 3">Ellin428</strain>
    </source>
</reference>